<dbReference type="InterPro" id="IPR009241">
    <property type="entry name" value="HigB-like"/>
</dbReference>
<sequence length="113" mass="13225">MHLDWTVELHQDFDFDRFLTELPLTDQVIVVRAVQAVLREHGNRLAGTHWVTALGAGLFEFRISAPQLLIRIFFTYQAQRVILLLAAYDKQRDPSQKRQQREIAQARKRIQNA</sequence>
<name>A0A6J6DN20_9ZZZZ</name>
<protein>
    <submittedName>
        <fullName evidence="2">Unannotated protein</fullName>
    </submittedName>
</protein>
<organism evidence="2">
    <name type="scientific">freshwater metagenome</name>
    <dbReference type="NCBI Taxonomy" id="449393"/>
    <lineage>
        <taxon>unclassified sequences</taxon>
        <taxon>metagenomes</taxon>
        <taxon>ecological metagenomes</taxon>
    </lineage>
</organism>
<gene>
    <name evidence="2" type="ORF">UFOPK1618_00626</name>
</gene>
<evidence type="ECO:0000256" key="1">
    <source>
        <dbReference type="SAM" id="MobiDB-lite"/>
    </source>
</evidence>
<feature type="compositionally biased region" description="Basic and acidic residues" evidence="1">
    <location>
        <begin position="93"/>
        <end position="105"/>
    </location>
</feature>
<dbReference type="Pfam" id="PF05973">
    <property type="entry name" value="Gp49"/>
    <property type="match status" value="1"/>
</dbReference>
<proteinExistence type="predicted"/>
<dbReference type="AlphaFoldDB" id="A0A6J6DN20"/>
<reference evidence="2" key="1">
    <citation type="submission" date="2020-05" db="EMBL/GenBank/DDBJ databases">
        <authorList>
            <person name="Chiriac C."/>
            <person name="Salcher M."/>
            <person name="Ghai R."/>
            <person name="Kavagutti S V."/>
        </authorList>
    </citation>
    <scope>NUCLEOTIDE SEQUENCE</scope>
</reference>
<evidence type="ECO:0000313" key="2">
    <source>
        <dbReference type="EMBL" id="CAB4562528.1"/>
    </source>
</evidence>
<dbReference type="EMBL" id="CAEZTF010000114">
    <property type="protein sequence ID" value="CAB4562528.1"/>
    <property type="molecule type" value="Genomic_DNA"/>
</dbReference>
<feature type="region of interest" description="Disordered" evidence="1">
    <location>
        <begin position="93"/>
        <end position="113"/>
    </location>
</feature>
<accession>A0A6J6DN20</accession>